<protein>
    <submittedName>
        <fullName evidence="2">Zinc knuckle CX2CX4HX4C</fullName>
    </submittedName>
</protein>
<dbReference type="EMBL" id="PKPP01006599">
    <property type="protein sequence ID" value="PWA56001.1"/>
    <property type="molecule type" value="Genomic_DNA"/>
</dbReference>
<evidence type="ECO:0000313" key="3">
    <source>
        <dbReference type="Proteomes" id="UP000245207"/>
    </source>
</evidence>
<comment type="caution">
    <text evidence="2">The sequence shown here is derived from an EMBL/GenBank/DDBJ whole genome shotgun (WGS) entry which is preliminary data.</text>
</comment>
<dbReference type="PANTHER" id="PTHR31286">
    <property type="entry name" value="GLYCINE-RICH CELL WALL STRUCTURAL PROTEIN 1.8-LIKE"/>
    <property type="match status" value="1"/>
</dbReference>
<evidence type="ECO:0000313" key="2">
    <source>
        <dbReference type="EMBL" id="PWA56001.1"/>
    </source>
</evidence>
<organism evidence="2 3">
    <name type="scientific">Artemisia annua</name>
    <name type="common">Sweet wormwood</name>
    <dbReference type="NCBI Taxonomy" id="35608"/>
    <lineage>
        <taxon>Eukaryota</taxon>
        <taxon>Viridiplantae</taxon>
        <taxon>Streptophyta</taxon>
        <taxon>Embryophyta</taxon>
        <taxon>Tracheophyta</taxon>
        <taxon>Spermatophyta</taxon>
        <taxon>Magnoliopsida</taxon>
        <taxon>eudicotyledons</taxon>
        <taxon>Gunneridae</taxon>
        <taxon>Pentapetalae</taxon>
        <taxon>asterids</taxon>
        <taxon>campanulids</taxon>
        <taxon>Asterales</taxon>
        <taxon>Asteraceae</taxon>
        <taxon>Asteroideae</taxon>
        <taxon>Anthemideae</taxon>
        <taxon>Artemisiinae</taxon>
        <taxon>Artemisia</taxon>
    </lineage>
</organism>
<keyword evidence="3" id="KW-1185">Reference proteome</keyword>
<reference evidence="2 3" key="1">
    <citation type="journal article" date="2018" name="Mol. Plant">
        <title>The genome of Artemisia annua provides insight into the evolution of Asteraceae family and artemisinin biosynthesis.</title>
        <authorList>
            <person name="Shen Q."/>
            <person name="Zhang L."/>
            <person name="Liao Z."/>
            <person name="Wang S."/>
            <person name="Yan T."/>
            <person name="Shi P."/>
            <person name="Liu M."/>
            <person name="Fu X."/>
            <person name="Pan Q."/>
            <person name="Wang Y."/>
            <person name="Lv Z."/>
            <person name="Lu X."/>
            <person name="Zhang F."/>
            <person name="Jiang W."/>
            <person name="Ma Y."/>
            <person name="Chen M."/>
            <person name="Hao X."/>
            <person name="Li L."/>
            <person name="Tang Y."/>
            <person name="Lv G."/>
            <person name="Zhou Y."/>
            <person name="Sun X."/>
            <person name="Brodelius P.E."/>
            <person name="Rose J.K.C."/>
            <person name="Tang K."/>
        </authorList>
    </citation>
    <scope>NUCLEOTIDE SEQUENCE [LARGE SCALE GENOMIC DNA]</scope>
    <source>
        <strain evidence="3">cv. Huhao1</strain>
        <tissue evidence="2">Leaf</tissue>
    </source>
</reference>
<accession>A0A2U1M426</accession>
<dbReference type="InterPro" id="IPR040256">
    <property type="entry name" value="At4g02000-like"/>
</dbReference>
<sequence length="859" mass="95890">MEGMEFEGDEMEDIEAKDDEVELNGGINGTAVTPSSQGLTGCVDGSNLEATNHGKSHVNSVMVNVNDNCESSAISYADLPVSGSNGVNASDKGASNGLGVMPVPFIENPVLNPSLGQSNYMGNTSSKSSSDGNGGSNPWLKLNETVGNKRGNNDVELGTKGKDTVMTEKFVQNNVSFASAFKGLTGYGNNKLTKVPVRRNEQAYGRASFARVLIEVDADKELVDNVEVCYASLGRSIKLKVEYAWKPPQCLLCKVFGHDQKACNKREVSVEERVEMTKVTNDNNMKQNNSNGGDREWQEGKDTVMTEKFVQSNVSFASAFKGLTGYGNNKLTKAPVRRNEQAYGRASFARVLIEVDADKELVDNVEVCYASLGRSIKLKVEYAWKPPQCLLCKVFGHDQKACNKREVSVEERVEMTKVTNDNNMKQNNSNGGDREWQEVNRGNKDNNVVKNMNLENDGKKVDEGIILDSNNKNDKKGKGVSGSKVELKNKVNKQSDLNTKNKFDVLAKDGMDEVEIGSEEWIQMRKKIDLACDLGMKVADSEKRRWSKDLRNYYEEKCNNKAKGKMMEGLKWRIAKLQKDISYGHTNIAMQAKLKADEVCKEIMKETVLIEVDADKELVDNVEVCYASLGRSMKLKVEYAWKPPQCLLCKVFGHDQKACNKREVSVEERVEMTKVTNDNNMKQNNSNGGDREWQEVELKNKVNKQSDLNTKNKFDVLAKDGMDEVEIGSEEWIQMRKKIDLACDLGMTVADSEKRRWSKDLRNYYEEKCNNKAKGKMIEGLKWRIAKLQKDISYGHTNIAMQAKLKADEVCKEIMKETGSMVILVSGCATPFSLLLLMMQYGNRVAITSCCEAVDVDNA</sequence>
<proteinExistence type="predicted"/>
<dbReference type="Proteomes" id="UP000245207">
    <property type="component" value="Unassembled WGS sequence"/>
</dbReference>
<feature type="compositionally biased region" description="Polar residues" evidence="1">
    <location>
        <begin position="421"/>
        <end position="431"/>
    </location>
</feature>
<feature type="region of interest" description="Disordered" evidence="1">
    <location>
        <begin position="421"/>
        <end position="450"/>
    </location>
</feature>
<feature type="region of interest" description="Disordered" evidence="1">
    <location>
        <begin position="116"/>
        <end position="159"/>
    </location>
</feature>
<feature type="compositionally biased region" description="Basic and acidic residues" evidence="1">
    <location>
        <begin position="432"/>
        <end position="444"/>
    </location>
</feature>
<dbReference type="PANTHER" id="PTHR31286:SF99">
    <property type="entry name" value="DUF4283 DOMAIN-CONTAINING PROTEIN"/>
    <property type="match status" value="1"/>
</dbReference>
<dbReference type="AlphaFoldDB" id="A0A2U1M426"/>
<name>A0A2U1M426_ARTAN</name>
<feature type="compositionally biased region" description="Low complexity" evidence="1">
    <location>
        <begin position="122"/>
        <end position="131"/>
    </location>
</feature>
<evidence type="ECO:0000256" key="1">
    <source>
        <dbReference type="SAM" id="MobiDB-lite"/>
    </source>
</evidence>
<gene>
    <name evidence="2" type="ORF">CTI12_AA361710</name>
</gene>